<dbReference type="Proteomes" id="UP000295075">
    <property type="component" value="Unassembled WGS sequence"/>
</dbReference>
<evidence type="ECO:0000259" key="3">
    <source>
        <dbReference type="PROSITE" id="PS51186"/>
    </source>
</evidence>
<protein>
    <submittedName>
        <fullName evidence="4">GNAT family N-acetyltransferase</fullName>
    </submittedName>
</protein>
<comment type="caution">
    <text evidence="4">The sequence shown here is derived from an EMBL/GenBank/DDBJ whole genome shotgun (WGS) entry which is preliminary data.</text>
</comment>
<dbReference type="Pfam" id="PF00583">
    <property type="entry name" value="Acetyltransf_1"/>
    <property type="match status" value="2"/>
</dbReference>
<reference evidence="4 5" key="1">
    <citation type="submission" date="2019-03" db="EMBL/GenBank/DDBJ databases">
        <title>Draft genome sequences of novel Actinobacteria.</title>
        <authorList>
            <person name="Sahin N."/>
            <person name="Ay H."/>
            <person name="Saygin H."/>
        </authorList>
    </citation>
    <scope>NUCLEOTIDE SEQUENCE [LARGE SCALE GENOMIC DNA]</scope>
    <source>
        <strain evidence="4 5">JCM 30547</strain>
    </source>
</reference>
<dbReference type="SUPFAM" id="SSF55729">
    <property type="entry name" value="Acyl-CoA N-acyltransferases (Nat)"/>
    <property type="match status" value="2"/>
</dbReference>
<evidence type="ECO:0000256" key="1">
    <source>
        <dbReference type="ARBA" id="ARBA00022679"/>
    </source>
</evidence>
<dbReference type="CDD" id="cd04301">
    <property type="entry name" value="NAT_SF"/>
    <property type="match status" value="2"/>
</dbReference>
<dbReference type="GO" id="GO:0016747">
    <property type="term" value="F:acyltransferase activity, transferring groups other than amino-acyl groups"/>
    <property type="evidence" value="ECO:0007669"/>
    <property type="project" value="InterPro"/>
</dbReference>
<evidence type="ECO:0000313" key="5">
    <source>
        <dbReference type="Proteomes" id="UP000295075"/>
    </source>
</evidence>
<dbReference type="PROSITE" id="PS51186">
    <property type="entry name" value="GNAT"/>
    <property type="match status" value="2"/>
</dbReference>
<evidence type="ECO:0000256" key="2">
    <source>
        <dbReference type="ARBA" id="ARBA00023315"/>
    </source>
</evidence>
<proteinExistence type="predicted"/>
<name>A0A4R4PK09_9ACTN</name>
<keyword evidence="1 4" id="KW-0808">Transferase</keyword>
<dbReference type="InterPro" id="IPR000182">
    <property type="entry name" value="GNAT_dom"/>
</dbReference>
<dbReference type="EMBL" id="SMKA01000192">
    <property type="protein sequence ID" value="TDC22382.1"/>
    <property type="molecule type" value="Genomic_DNA"/>
</dbReference>
<keyword evidence="2" id="KW-0012">Acyltransferase</keyword>
<gene>
    <name evidence="4" type="ORF">E1261_31080</name>
</gene>
<dbReference type="PANTHER" id="PTHR43877">
    <property type="entry name" value="AMINOALKYLPHOSPHONATE N-ACETYLTRANSFERASE-RELATED-RELATED"/>
    <property type="match status" value="1"/>
</dbReference>
<keyword evidence="5" id="KW-1185">Reference proteome</keyword>
<accession>A0A4R4PK09</accession>
<evidence type="ECO:0000313" key="4">
    <source>
        <dbReference type="EMBL" id="TDC22382.1"/>
    </source>
</evidence>
<sequence length="329" mass="36210">MALRAVPVTWPEGIVARPITPGDVQAWADLLAARELVDQGGENYEAADLLEELADPHLDTEQATIGLWSGEQMVGYAKLHPRTSVVDVDRVDAEGTVHPEWRRRGVGAALMRWTIRGAGEQHAATFPDYPGEVRASAKSTHDGTIAMLRGLGFEEARYFYDMKRELDEPVRALETPDGLRLAPFDPTIDEALRVAHNEAFRDHWAALPRDPESWKTHVTGSRSFRPEVSYVVLDGDTVAAYALGYEWAADTEATGVREVYVGQVGTRREYRGRGLARAALAKVLAEGARAGYQRASLGVDADNPTGALGLYESLGFSVHSKWITFRRAL</sequence>
<organism evidence="4 5">
    <name type="scientific">Kribbella albertanoniae</name>
    <dbReference type="NCBI Taxonomy" id="1266829"/>
    <lineage>
        <taxon>Bacteria</taxon>
        <taxon>Bacillati</taxon>
        <taxon>Actinomycetota</taxon>
        <taxon>Actinomycetes</taxon>
        <taxon>Propionibacteriales</taxon>
        <taxon>Kribbellaceae</taxon>
        <taxon>Kribbella</taxon>
    </lineage>
</organism>
<dbReference type="InterPro" id="IPR050832">
    <property type="entry name" value="Bact_Acetyltransf"/>
</dbReference>
<dbReference type="Gene3D" id="3.40.630.30">
    <property type="match status" value="1"/>
</dbReference>
<dbReference type="InterPro" id="IPR016181">
    <property type="entry name" value="Acyl_CoA_acyltransferase"/>
</dbReference>
<feature type="domain" description="N-acetyltransferase" evidence="3">
    <location>
        <begin position="14"/>
        <end position="171"/>
    </location>
</feature>
<dbReference type="AlphaFoldDB" id="A0A4R4PK09"/>
<dbReference type="OrthoDB" id="9799092at2"/>
<feature type="domain" description="N-acetyltransferase" evidence="3">
    <location>
        <begin position="179"/>
        <end position="329"/>
    </location>
</feature>